<dbReference type="RefSeq" id="WP_308349065.1">
    <property type="nucleotide sequence ID" value="NZ_CP129971.1"/>
</dbReference>
<protein>
    <submittedName>
        <fullName evidence="2">Uncharacterized protein</fullName>
    </submittedName>
</protein>
<feature type="region of interest" description="Disordered" evidence="1">
    <location>
        <begin position="1"/>
        <end position="20"/>
    </location>
</feature>
<accession>A0AA49J9R9</accession>
<dbReference type="Proteomes" id="UP001230496">
    <property type="component" value="Chromosome"/>
</dbReference>
<gene>
    <name evidence="2" type="ORF">QYS49_13450</name>
</gene>
<sequence>MEKLPMIDDPRFSDENRPSSTIWDQMKVAHSYTSRAPYPSKDELDELYGRKPNSGKYELKRASNPHLSLGGRR</sequence>
<keyword evidence="3" id="KW-1185">Reference proteome</keyword>
<organism evidence="2 3">
    <name type="scientific">Marivirga salinarum</name>
    <dbReference type="NCBI Taxonomy" id="3059078"/>
    <lineage>
        <taxon>Bacteria</taxon>
        <taxon>Pseudomonadati</taxon>
        <taxon>Bacteroidota</taxon>
        <taxon>Cytophagia</taxon>
        <taxon>Cytophagales</taxon>
        <taxon>Marivirgaceae</taxon>
        <taxon>Marivirga</taxon>
    </lineage>
</organism>
<evidence type="ECO:0000256" key="1">
    <source>
        <dbReference type="SAM" id="MobiDB-lite"/>
    </source>
</evidence>
<evidence type="ECO:0000313" key="2">
    <source>
        <dbReference type="EMBL" id="WKK77972.1"/>
    </source>
</evidence>
<feature type="region of interest" description="Disordered" evidence="1">
    <location>
        <begin position="34"/>
        <end position="73"/>
    </location>
</feature>
<proteinExistence type="predicted"/>
<feature type="compositionally biased region" description="Basic and acidic residues" evidence="1">
    <location>
        <begin position="1"/>
        <end position="17"/>
    </location>
</feature>
<dbReference type="AlphaFoldDB" id="A0AA49J9R9"/>
<evidence type="ECO:0000313" key="3">
    <source>
        <dbReference type="Proteomes" id="UP001230496"/>
    </source>
</evidence>
<reference evidence="2 3" key="1">
    <citation type="submission" date="2023-08" db="EMBL/GenBank/DDBJ databases">
        <title>Comparative genomics and taxonomic characterization of three novel marine species of genus Marivirga.</title>
        <authorList>
            <person name="Muhammad N."/>
            <person name="Kim S.-G."/>
        </authorList>
    </citation>
    <scope>NUCLEOTIDE SEQUENCE [LARGE SCALE GENOMIC DNA]</scope>
    <source>
        <strain evidence="2 3">BDSF4-3</strain>
    </source>
</reference>
<dbReference type="KEGG" id="msaa:QYS49_13450"/>
<name>A0AA49J9R9_9BACT</name>
<dbReference type="EMBL" id="CP129971">
    <property type="protein sequence ID" value="WKK77972.1"/>
    <property type="molecule type" value="Genomic_DNA"/>
</dbReference>